<protein>
    <recommendedName>
        <fullName evidence="3">Alpha-galactosidase A</fullName>
    </recommendedName>
</protein>
<dbReference type="EMBL" id="ML732353">
    <property type="protein sequence ID" value="KAB8069173.1"/>
    <property type="molecule type" value="Genomic_DNA"/>
</dbReference>
<organism evidence="1 2">
    <name type="scientific">Aspergillus leporis</name>
    <dbReference type="NCBI Taxonomy" id="41062"/>
    <lineage>
        <taxon>Eukaryota</taxon>
        <taxon>Fungi</taxon>
        <taxon>Dikarya</taxon>
        <taxon>Ascomycota</taxon>
        <taxon>Pezizomycotina</taxon>
        <taxon>Eurotiomycetes</taxon>
        <taxon>Eurotiomycetidae</taxon>
        <taxon>Eurotiales</taxon>
        <taxon>Aspergillaceae</taxon>
        <taxon>Aspergillus</taxon>
        <taxon>Aspergillus subgen. Circumdati</taxon>
    </lineage>
</organism>
<evidence type="ECO:0000313" key="2">
    <source>
        <dbReference type="Proteomes" id="UP000326565"/>
    </source>
</evidence>
<sequence>MSNADRWEEMLGLDLQDNDYLYRIRKGSRIIYVQLLHAELMPYRCRTQDDRVLACLRKLPQWDSDWRTLTVRKNSRGIIQSTPNEFLPPALDLRTIDLPPSTFYVNVLDLIPVGRTNHRTTRVRYNDETCILKLASFQFETRTIQNEILIHSILTERGFPSKPRFIGLAYEESKDRTVGFLIEDTQGRVPGPQDLDACVRTIRQMHDYGVLHKCFHKYKMRIEGDGAKIFGFATSTTISPENTELVTAEEDPQILLRVLEDKSSIGGPFPFP</sequence>
<proteinExistence type="predicted"/>
<dbReference type="AlphaFoldDB" id="A0A5N5WL48"/>
<dbReference type="Proteomes" id="UP000326565">
    <property type="component" value="Unassembled WGS sequence"/>
</dbReference>
<evidence type="ECO:0000313" key="1">
    <source>
        <dbReference type="EMBL" id="KAB8069173.1"/>
    </source>
</evidence>
<name>A0A5N5WL48_9EURO</name>
<reference evidence="1 2" key="1">
    <citation type="submission" date="2019-04" db="EMBL/GenBank/DDBJ databases">
        <title>Friends and foes A comparative genomics study of 23 Aspergillus species from section Flavi.</title>
        <authorList>
            <consortium name="DOE Joint Genome Institute"/>
            <person name="Kjaerbolling I."/>
            <person name="Vesth T."/>
            <person name="Frisvad J.C."/>
            <person name="Nybo J.L."/>
            <person name="Theobald S."/>
            <person name="Kildgaard S."/>
            <person name="Isbrandt T."/>
            <person name="Kuo A."/>
            <person name="Sato A."/>
            <person name="Lyhne E.K."/>
            <person name="Kogle M.E."/>
            <person name="Wiebenga A."/>
            <person name="Kun R.S."/>
            <person name="Lubbers R.J."/>
            <person name="Makela M.R."/>
            <person name="Barry K."/>
            <person name="Chovatia M."/>
            <person name="Clum A."/>
            <person name="Daum C."/>
            <person name="Haridas S."/>
            <person name="He G."/>
            <person name="LaButti K."/>
            <person name="Lipzen A."/>
            <person name="Mondo S."/>
            <person name="Riley R."/>
            <person name="Salamov A."/>
            <person name="Simmons B.A."/>
            <person name="Magnuson J.K."/>
            <person name="Henrissat B."/>
            <person name="Mortensen U.H."/>
            <person name="Larsen T.O."/>
            <person name="Devries R.P."/>
            <person name="Grigoriev I.V."/>
            <person name="Machida M."/>
            <person name="Baker S.E."/>
            <person name="Andersen M.R."/>
        </authorList>
    </citation>
    <scope>NUCLEOTIDE SEQUENCE [LARGE SCALE GENOMIC DNA]</scope>
    <source>
        <strain evidence="1 2">CBS 151.66</strain>
    </source>
</reference>
<dbReference type="OrthoDB" id="2687876at2759"/>
<gene>
    <name evidence="1" type="ORF">BDV29DRAFT_198878</name>
</gene>
<accession>A0A5N5WL48</accession>
<evidence type="ECO:0008006" key="3">
    <source>
        <dbReference type="Google" id="ProtNLM"/>
    </source>
</evidence>
<keyword evidence="2" id="KW-1185">Reference proteome</keyword>